<reference evidence="1 2" key="1">
    <citation type="submission" date="2012-05" db="EMBL/GenBank/DDBJ databases">
        <title>Finished chromosome of genome of Chamaesiphon sp. PCC 6605.</title>
        <authorList>
            <consortium name="US DOE Joint Genome Institute"/>
            <person name="Gugger M."/>
            <person name="Coursin T."/>
            <person name="Rippka R."/>
            <person name="Tandeau De Marsac N."/>
            <person name="Huntemann M."/>
            <person name="Wei C.-L."/>
            <person name="Han J."/>
            <person name="Detter J.C."/>
            <person name="Han C."/>
            <person name="Tapia R."/>
            <person name="Chen A."/>
            <person name="Kyrpides N."/>
            <person name="Mavromatis K."/>
            <person name="Markowitz V."/>
            <person name="Szeto E."/>
            <person name="Ivanova N."/>
            <person name="Pagani I."/>
            <person name="Pati A."/>
            <person name="Goodwin L."/>
            <person name="Nordberg H.P."/>
            <person name="Cantor M.N."/>
            <person name="Hua S.X."/>
            <person name="Woyke T."/>
            <person name="Kerfeld C.A."/>
        </authorList>
    </citation>
    <scope>NUCLEOTIDE SEQUENCE [LARGE SCALE GENOMIC DNA]</scope>
    <source>
        <strain evidence="2">ATCC 27169 / PCC 6605</strain>
    </source>
</reference>
<proteinExistence type="predicted"/>
<dbReference type="KEGG" id="cmp:Cha6605_0877"/>
<evidence type="ECO:0000313" key="1">
    <source>
        <dbReference type="EMBL" id="AFY92138.1"/>
    </source>
</evidence>
<organism evidence="1 2">
    <name type="scientific">Chamaesiphon minutus (strain ATCC 27169 / PCC 6605)</name>
    <dbReference type="NCBI Taxonomy" id="1173020"/>
    <lineage>
        <taxon>Bacteria</taxon>
        <taxon>Bacillati</taxon>
        <taxon>Cyanobacteriota</taxon>
        <taxon>Cyanophyceae</taxon>
        <taxon>Gomontiellales</taxon>
        <taxon>Chamaesiphonaceae</taxon>
        <taxon>Chamaesiphon</taxon>
    </lineage>
</organism>
<dbReference type="HOGENOM" id="CLU_2786295_0_0_3"/>
<sequence>MSESFSVPCDTFYYTLGNPVGKDVDLQIFCKFISYVWAAVSNRLDKLLDASHFPPHVTDREARYLRRG</sequence>
<protein>
    <submittedName>
        <fullName evidence="1">Uncharacterized protein</fullName>
    </submittedName>
</protein>
<gene>
    <name evidence="1" type="ORF">Cha6605_0877</name>
</gene>
<dbReference type="EMBL" id="CP003600">
    <property type="protein sequence ID" value="AFY92138.1"/>
    <property type="molecule type" value="Genomic_DNA"/>
</dbReference>
<keyword evidence="2" id="KW-1185">Reference proteome</keyword>
<dbReference type="Proteomes" id="UP000010366">
    <property type="component" value="Chromosome"/>
</dbReference>
<accession>K9UBX3</accession>
<evidence type="ECO:0000313" key="2">
    <source>
        <dbReference type="Proteomes" id="UP000010366"/>
    </source>
</evidence>
<dbReference type="AlphaFoldDB" id="K9UBX3"/>
<name>K9UBX3_CHAP6</name>